<protein>
    <recommendedName>
        <fullName evidence="6">Holliday junction branch migration complex subunit RuvA</fullName>
    </recommendedName>
</protein>
<dbReference type="InterPro" id="IPR011114">
    <property type="entry name" value="RuvA_C"/>
</dbReference>
<keyword evidence="1 6" id="KW-0963">Cytoplasm</keyword>
<dbReference type="Proteomes" id="UP000034727">
    <property type="component" value="Unassembled WGS sequence"/>
</dbReference>
<dbReference type="GO" id="GO:0005737">
    <property type="term" value="C:cytoplasm"/>
    <property type="evidence" value="ECO:0007669"/>
    <property type="project" value="UniProtKB-SubCell"/>
</dbReference>
<keyword evidence="8" id="KW-0067">ATP-binding</keyword>
<dbReference type="NCBIfam" id="TIGR00084">
    <property type="entry name" value="ruvA"/>
    <property type="match status" value="1"/>
</dbReference>
<comment type="subunit">
    <text evidence="6">Homotetramer. Forms an RuvA(8)-RuvB(12)-Holliday junction (HJ) complex. HJ DNA is sandwiched between 2 RuvA tetramers; dsDNA enters through RuvA and exits via RuvB. An RuvB hexamer assembles on each DNA strand where it exits the tetramer. Each RuvB hexamer is contacted by two RuvA subunits (via domain III) on 2 adjacent RuvB subunits; this complex drives branch migration. In the full resolvosome a probable DNA-RuvA(4)-RuvB(12)-RuvC(2) complex forms which resolves the HJ.</text>
</comment>
<feature type="domain" description="Helix-hairpin-helix DNA-binding motif class 1" evidence="7">
    <location>
        <begin position="108"/>
        <end position="127"/>
    </location>
</feature>
<accession>A0A0G1N1T7</accession>
<keyword evidence="8" id="KW-0378">Hydrolase</keyword>
<comment type="domain">
    <text evidence="6">Has three domains with a flexible linker between the domains II and III and assumes an 'L' shape. Domain III is highly mobile and contacts RuvB.</text>
</comment>
<dbReference type="GO" id="GO:0048476">
    <property type="term" value="C:Holliday junction resolvase complex"/>
    <property type="evidence" value="ECO:0007669"/>
    <property type="project" value="UniProtKB-UniRule"/>
</dbReference>
<proteinExistence type="inferred from homology"/>
<comment type="subcellular location">
    <subcellularLocation>
        <location evidence="6">Cytoplasm</location>
    </subcellularLocation>
</comment>
<evidence type="ECO:0000313" key="8">
    <source>
        <dbReference type="EMBL" id="KKU14469.1"/>
    </source>
</evidence>
<evidence type="ECO:0000256" key="2">
    <source>
        <dbReference type="ARBA" id="ARBA00022763"/>
    </source>
</evidence>
<keyword evidence="4 6" id="KW-0233">DNA recombination</keyword>
<keyword evidence="3 6" id="KW-0238">DNA-binding</keyword>
<evidence type="ECO:0000256" key="3">
    <source>
        <dbReference type="ARBA" id="ARBA00023125"/>
    </source>
</evidence>
<dbReference type="Gene3D" id="1.10.8.10">
    <property type="entry name" value="DNA helicase RuvA subunit, C-terminal domain"/>
    <property type="match status" value="1"/>
</dbReference>
<keyword evidence="8" id="KW-0547">Nucleotide-binding</keyword>
<comment type="function">
    <text evidence="6">The RuvA-RuvB-RuvC complex processes Holliday junction (HJ) DNA during genetic recombination and DNA repair, while the RuvA-RuvB complex plays an important role in the rescue of blocked DNA replication forks via replication fork reversal (RFR). RuvA specifically binds to HJ cruciform DNA, conferring on it an open structure. The RuvB hexamer acts as an ATP-dependent pump, pulling dsDNA into and through the RuvAB complex. HJ branch migration allows RuvC to scan DNA until it finds its consensus sequence, where it cleaves and resolves the cruciform DNA.</text>
</comment>
<evidence type="ECO:0000256" key="6">
    <source>
        <dbReference type="HAMAP-Rule" id="MF_00031"/>
    </source>
</evidence>
<evidence type="ECO:0000256" key="1">
    <source>
        <dbReference type="ARBA" id="ARBA00022490"/>
    </source>
</evidence>
<sequence length="193" mass="21138">MFYFLSGKLAGKKRGFVVLENNGIGFKVFVNNITMQRIPEEGSDVKLFCVMRVRDDEPEIYGFADEPSLHLFDLLRTVPGIGAKSALSVLDIDSVENITAGILEKRADLLSRAPGVGKKTAERIVLELHNKIEISGAHTLVNAIDSNVDAEDALVGLGYDRRDARQAVGAVPASEDSFEKRLRAALRILGKTR</sequence>
<reference evidence="8 9" key="1">
    <citation type="journal article" date="2015" name="Nature">
        <title>rRNA introns, odd ribosomes, and small enigmatic genomes across a large radiation of phyla.</title>
        <authorList>
            <person name="Brown C.T."/>
            <person name="Hug L.A."/>
            <person name="Thomas B.C."/>
            <person name="Sharon I."/>
            <person name="Castelle C.J."/>
            <person name="Singh A."/>
            <person name="Wilkins M.J."/>
            <person name="Williams K.H."/>
            <person name="Banfield J.F."/>
        </authorList>
    </citation>
    <scope>NUCLEOTIDE SEQUENCE [LARGE SCALE GENOMIC DNA]</scope>
</reference>
<dbReference type="PATRIC" id="fig|1618663.3.peg.526"/>
<dbReference type="GO" id="GO:0006281">
    <property type="term" value="P:DNA repair"/>
    <property type="evidence" value="ECO:0007669"/>
    <property type="project" value="UniProtKB-UniRule"/>
</dbReference>
<dbReference type="GO" id="GO:0009378">
    <property type="term" value="F:four-way junction helicase activity"/>
    <property type="evidence" value="ECO:0007669"/>
    <property type="project" value="InterPro"/>
</dbReference>
<keyword evidence="2 6" id="KW-0227">DNA damage</keyword>
<keyword evidence="8" id="KW-0347">Helicase</keyword>
<dbReference type="Gene3D" id="2.40.50.140">
    <property type="entry name" value="Nucleic acid-binding proteins"/>
    <property type="match status" value="1"/>
</dbReference>
<dbReference type="Pfam" id="PF14520">
    <property type="entry name" value="HHH_5"/>
    <property type="match status" value="1"/>
</dbReference>
<dbReference type="Pfam" id="PF01330">
    <property type="entry name" value="RuvA_N"/>
    <property type="match status" value="1"/>
</dbReference>
<feature type="region of interest" description="Domain I" evidence="6">
    <location>
        <begin position="1"/>
        <end position="64"/>
    </location>
</feature>
<comment type="caution">
    <text evidence="8">The sequence shown here is derived from an EMBL/GenBank/DDBJ whole genome shotgun (WGS) entry which is preliminary data.</text>
</comment>
<dbReference type="GO" id="GO:0005524">
    <property type="term" value="F:ATP binding"/>
    <property type="evidence" value="ECO:0007669"/>
    <property type="project" value="InterPro"/>
</dbReference>
<feature type="domain" description="Helix-hairpin-helix DNA-binding motif class 1" evidence="7">
    <location>
        <begin position="73"/>
        <end position="92"/>
    </location>
</feature>
<organism evidence="8 9">
    <name type="scientific">Candidatus Jorgensenbacteria bacterium GW2011_GWA2_45_9</name>
    <dbReference type="NCBI Taxonomy" id="1618663"/>
    <lineage>
        <taxon>Bacteria</taxon>
        <taxon>Candidatus Joergenseniibacteriota</taxon>
    </lineage>
</organism>
<dbReference type="Gene3D" id="1.10.150.20">
    <property type="entry name" value="5' to 3' exonuclease, C-terminal subdomain"/>
    <property type="match status" value="1"/>
</dbReference>
<evidence type="ECO:0000313" key="9">
    <source>
        <dbReference type="Proteomes" id="UP000034727"/>
    </source>
</evidence>
<dbReference type="GO" id="GO:0000400">
    <property type="term" value="F:four-way junction DNA binding"/>
    <property type="evidence" value="ECO:0007669"/>
    <property type="project" value="UniProtKB-UniRule"/>
</dbReference>
<dbReference type="AlphaFoldDB" id="A0A0G1N1T7"/>
<comment type="similarity">
    <text evidence="6">Belongs to the RuvA family.</text>
</comment>
<dbReference type="SUPFAM" id="SSF46929">
    <property type="entry name" value="DNA helicase RuvA subunit, C-terminal domain"/>
    <property type="match status" value="1"/>
</dbReference>
<dbReference type="SUPFAM" id="SSF47781">
    <property type="entry name" value="RuvA domain 2-like"/>
    <property type="match status" value="1"/>
</dbReference>
<dbReference type="InterPro" id="IPR003583">
    <property type="entry name" value="Hlx-hairpin-Hlx_DNA-bd_motif"/>
</dbReference>
<dbReference type="InterPro" id="IPR010994">
    <property type="entry name" value="RuvA_2-like"/>
</dbReference>
<dbReference type="InterPro" id="IPR000085">
    <property type="entry name" value="RuvA"/>
</dbReference>
<dbReference type="InterPro" id="IPR012340">
    <property type="entry name" value="NA-bd_OB-fold"/>
</dbReference>
<name>A0A0G1N1T7_9BACT</name>
<dbReference type="CDD" id="cd14332">
    <property type="entry name" value="UBA_RuvA_C"/>
    <property type="match status" value="1"/>
</dbReference>
<feature type="region of interest" description="Domain III" evidence="6">
    <location>
        <begin position="142"/>
        <end position="193"/>
    </location>
</feature>
<evidence type="ECO:0000259" key="7">
    <source>
        <dbReference type="SMART" id="SM00278"/>
    </source>
</evidence>
<evidence type="ECO:0000256" key="5">
    <source>
        <dbReference type="ARBA" id="ARBA00023204"/>
    </source>
</evidence>
<dbReference type="InterPro" id="IPR013849">
    <property type="entry name" value="DNA_helicase_Holl-junc_RuvA_I"/>
</dbReference>
<dbReference type="Pfam" id="PF07499">
    <property type="entry name" value="RuvA_C"/>
    <property type="match status" value="1"/>
</dbReference>
<comment type="caution">
    <text evidence="6">Lacks conserved residue(s) required for the propagation of feature annotation.</text>
</comment>
<evidence type="ECO:0000256" key="4">
    <source>
        <dbReference type="ARBA" id="ARBA00023172"/>
    </source>
</evidence>
<keyword evidence="5 6" id="KW-0234">DNA repair</keyword>
<dbReference type="GO" id="GO:0009379">
    <property type="term" value="C:Holliday junction helicase complex"/>
    <property type="evidence" value="ECO:0007669"/>
    <property type="project" value="InterPro"/>
</dbReference>
<dbReference type="HAMAP" id="MF_00031">
    <property type="entry name" value="DNA_HJ_migration_RuvA"/>
    <property type="match status" value="1"/>
</dbReference>
<gene>
    <name evidence="6" type="primary">ruvA</name>
    <name evidence="8" type="ORF">UX22_C0023G0005</name>
</gene>
<dbReference type="InterPro" id="IPR036267">
    <property type="entry name" value="RuvA_C_sf"/>
</dbReference>
<dbReference type="GO" id="GO:0006310">
    <property type="term" value="P:DNA recombination"/>
    <property type="evidence" value="ECO:0007669"/>
    <property type="project" value="UniProtKB-UniRule"/>
</dbReference>
<dbReference type="SUPFAM" id="SSF50249">
    <property type="entry name" value="Nucleic acid-binding proteins"/>
    <property type="match status" value="1"/>
</dbReference>
<dbReference type="EMBL" id="LCLJ01000023">
    <property type="protein sequence ID" value="KKU14469.1"/>
    <property type="molecule type" value="Genomic_DNA"/>
</dbReference>
<dbReference type="SMART" id="SM00278">
    <property type="entry name" value="HhH1"/>
    <property type="match status" value="2"/>
</dbReference>